<dbReference type="Proteomes" id="UP000265926">
    <property type="component" value="Unassembled WGS sequence"/>
</dbReference>
<dbReference type="RefSeq" id="WP_119436113.1">
    <property type="nucleotide sequence ID" value="NZ_QWGR01000001.1"/>
</dbReference>
<accession>A0A399T6L4</accession>
<evidence type="ECO:0000313" key="2">
    <source>
        <dbReference type="Proteomes" id="UP000265926"/>
    </source>
</evidence>
<protein>
    <submittedName>
        <fullName evidence="1">DUF2971 domain-containing protein</fullName>
    </submittedName>
</protein>
<dbReference type="EMBL" id="QWGR01000001">
    <property type="protein sequence ID" value="RIJ50644.1"/>
    <property type="molecule type" value="Genomic_DNA"/>
</dbReference>
<evidence type="ECO:0000313" key="1">
    <source>
        <dbReference type="EMBL" id="RIJ50644.1"/>
    </source>
</evidence>
<name>A0A399T6L4_9BACT</name>
<reference evidence="1 2" key="1">
    <citation type="submission" date="2018-08" db="EMBL/GenBank/DDBJ databases">
        <title>Pallidiluteibacterium maritimus gen. nov., sp. nov., isolated from coastal sediment.</title>
        <authorList>
            <person name="Zhou L.Y."/>
        </authorList>
    </citation>
    <scope>NUCLEOTIDE SEQUENCE [LARGE SCALE GENOMIC DNA]</scope>
    <source>
        <strain evidence="1 2">XSD2</strain>
    </source>
</reference>
<proteinExistence type="predicted"/>
<sequence>MIDWDNKIESNFPRSDYRNRDFSGYWTKHFVNDFVDSIFNSGIVETQEKYADYKNEHLPKSLFKFFPPSQYSLINLENDSLFLSSPRNFNDPFDSFVCIEAEKFKKIYLLKRLKELNLISKVENEDKISEKEYYQLYHSWTKESEPPFMLNKRRPKHFIFALFDIRNKKSGSLSSLLYEIVEEARRECRKKIDYIRNMEFKISCFSNFEDETELLNNTTMWSHYADNHQGFSIKYKTDFDNIVNGKAIKCGLFPIHYTAKVPQISPRELMRSKFSGEELKLNKPVLKTAYKTMTTKSRSWSYEKEWRLILSNYDSDILTNNTIPFLKAEAIFLGARIESNLKKFLVQIAEKKEIPIYQTKLSNETFQLRLENLYLRNIQEEEYRNRSQIIYQLENHNDKQEKINLLNKERYNL</sequence>
<gene>
    <name evidence="1" type="ORF">D1614_01545</name>
</gene>
<dbReference type="Pfam" id="PF11185">
    <property type="entry name" value="DUF2971"/>
    <property type="match status" value="1"/>
</dbReference>
<keyword evidence="2" id="KW-1185">Reference proteome</keyword>
<comment type="caution">
    <text evidence="1">The sequence shown here is derived from an EMBL/GenBank/DDBJ whole genome shotgun (WGS) entry which is preliminary data.</text>
</comment>
<dbReference type="InterPro" id="IPR021352">
    <property type="entry name" value="DUF2971"/>
</dbReference>
<organism evidence="1 2">
    <name type="scientific">Maribellus luteus</name>
    <dbReference type="NCBI Taxonomy" id="2305463"/>
    <lineage>
        <taxon>Bacteria</taxon>
        <taxon>Pseudomonadati</taxon>
        <taxon>Bacteroidota</taxon>
        <taxon>Bacteroidia</taxon>
        <taxon>Marinilabiliales</taxon>
        <taxon>Prolixibacteraceae</taxon>
        <taxon>Maribellus</taxon>
    </lineage>
</organism>
<dbReference type="AlphaFoldDB" id="A0A399T6L4"/>
<dbReference type="OrthoDB" id="190848at2"/>